<evidence type="ECO:0000256" key="2">
    <source>
        <dbReference type="SAM" id="Phobius"/>
    </source>
</evidence>
<accession>A0ABQ6HHV2</accession>
<dbReference type="Pfam" id="PF11377">
    <property type="entry name" value="DUF3180"/>
    <property type="match status" value="1"/>
</dbReference>
<dbReference type="InterPro" id="IPR036259">
    <property type="entry name" value="MFS_trans_sf"/>
</dbReference>
<keyword evidence="2" id="KW-1133">Transmembrane helix</keyword>
<protein>
    <recommendedName>
        <fullName evidence="5">DUF3180 domain-containing protein</fullName>
    </recommendedName>
</protein>
<sequence>MLRDGRGLGPGPAVLAGALALGVSWLGLRWWSETGHALPPVALLTLVPLLGVLVAELVAAWQVRTMRRGPVEPARALRAARVLVLAQACALTGAIVAGWYLGHAATLAPASTITGRRTQLVLALVLAAAGVALSVAGYVAQAWCRRPGGDPDQRDEREERDDRGNAGRSAADGV</sequence>
<dbReference type="Proteomes" id="UP001157109">
    <property type="component" value="Unassembled WGS sequence"/>
</dbReference>
<keyword evidence="2" id="KW-0812">Transmembrane</keyword>
<dbReference type="SUPFAM" id="SSF103473">
    <property type="entry name" value="MFS general substrate transporter"/>
    <property type="match status" value="1"/>
</dbReference>
<feature type="transmembrane region" description="Helical" evidence="2">
    <location>
        <begin position="121"/>
        <end position="140"/>
    </location>
</feature>
<proteinExistence type="predicted"/>
<dbReference type="RefSeq" id="WP_241443709.1">
    <property type="nucleotide sequence ID" value="NZ_BSUJ01000001.1"/>
</dbReference>
<name>A0ABQ6HHV2_9MICO</name>
<feature type="transmembrane region" description="Helical" evidence="2">
    <location>
        <begin position="82"/>
        <end position="101"/>
    </location>
</feature>
<feature type="transmembrane region" description="Helical" evidence="2">
    <location>
        <begin position="12"/>
        <end position="31"/>
    </location>
</feature>
<dbReference type="InterPro" id="IPR021517">
    <property type="entry name" value="DUF3180"/>
</dbReference>
<organism evidence="3 4">
    <name type="scientific">Arsenicicoccus piscis</name>
    <dbReference type="NCBI Taxonomy" id="673954"/>
    <lineage>
        <taxon>Bacteria</taxon>
        <taxon>Bacillati</taxon>
        <taxon>Actinomycetota</taxon>
        <taxon>Actinomycetes</taxon>
        <taxon>Micrococcales</taxon>
        <taxon>Intrasporangiaceae</taxon>
        <taxon>Arsenicicoccus</taxon>
    </lineage>
</organism>
<feature type="region of interest" description="Disordered" evidence="1">
    <location>
        <begin position="147"/>
        <end position="174"/>
    </location>
</feature>
<gene>
    <name evidence="3" type="ORF">GCM10025862_01670</name>
</gene>
<dbReference type="EMBL" id="BSUJ01000001">
    <property type="protein sequence ID" value="GMA18146.1"/>
    <property type="molecule type" value="Genomic_DNA"/>
</dbReference>
<evidence type="ECO:0008006" key="5">
    <source>
        <dbReference type="Google" id="ProtNLM"/>
    </source>
</evidence>
<keyword evidence="4" id="KW-1185">Reference proteome</keyword>
<feature type="compositionally biased region" description="Basic and acidic residues" evidence="1">
    <location>
        <begin position="147"/>
        <end position="165"/>
    </location>
</feature>
<evidence type="ECO:0000313" key="3">
    <source>
        <dbReference type="EMBL" id="GMA18146.1"/>
    </source>
</evidence>
<evidence type="ECO:0000313" key="4">
    <source>
        <dbReference type="Proteomes" id="UP001157109"/>
    </source>
</evidence>
<evidence type="ECO:0000256" key="1">
    <source>
        <dbReference type="SAM" id="MobiDB-lite"/>
    </source>
</evidence>
<reference evidence="4" key="1">
    <citation type="journal article" date="2019" name="Int. J. Syst. Evol. Microbiol.">
        <title>The Global Catalogue of Microorganisms (GCM) 10K type strain sequencing project: providing services to taxonomists for standard genome sequencing and annotation.</title>
        <authorList>
            <consortium name="The Broad Institute Genomics Platform"/>
            <consortium name="The Broad Institute Genome Sequencing Center for Infectious Disease"/>
            <person name="Wu L."/>
            <person name="Ma J."/>
        </authorList>
    </citation>
    <scope>NUCLEOTIDE SEQUENCE [LARGE SCALE GENOMIC DNA]</scope>
    <source>
        <strain evidence="4">NBRC 105830</strain>
    </source>
</reference>
<keyword evidence="2" id="KW-0472">Membrane</keyword>
<comment type="caution">
    <text evidence="3">The sequence shown here is derived from an EMBL/GenBank/DDBJ whole genome shotgun (WGS) entry which is preliminary data.</text>
</comment>
<feature type="transmembrane region" description="Helical" evidence="2">
    <location>
        <begin position="37"/>
        <end position="61"/>
    </location>
</feature>